<feature type="region of interest" description="Disordered" evidence="1">
    <location>
        <begin position="404"/>
        <end position="436"/>
    </location>
</feature>
<sequence length="908" mass="99802">MLPEDLRLGVNCEASSHGVKSPPSPTPQQQLSPRKKLTLSSLPSGMWSQRPTAKPEPFGAKERQGEIPRAAWLLETLNRLTLGKGTLSHLTCQANHMLQERAAQPSPEGMHMVPRPVTPNHEPPPTFLFQLGFTSHHNKTRFDNKSKPSTPTHVQHAISAHSHPGSMAPLVEELERPSGIYNLGGRGQGPTTTSVIEWPRSGDNEPWSCNADIPIGSDFRNWDDAKVKFLQAIHTLVSIRDTFYIGNSDNANSSFADLVWATFFHLMSEEVTTIPSDLGDDKSIYLGEAMNNLTNCSPVTIFTRVLSELNATWYDSLSHTQRRSAITILISPAIEKLANMVAVMDLSKCVVAYEDEERTLVKAIDRDVRNLETTITKSLSHVDVQLKLIENKLSRVSAQASRLSNPLSNAGETQGCFGLPDKGPKRGKANDGTPMSQTAEALPPMPSTFTMQDVSQCILVVTMVIKAGYDISFEAAKVLVNKFGDISQCQAEFIQAHGRASTGPIQASVVNAATTTASNIGAPVQATLDSGFYTLKTARIAEKSNSVSKALNQHKEAAKIASATHTQPPNAHQKIVQAFVAAQINKIGGTSNSVLSTTYQGSFLNLLFIARPEEAMITQLSEMNSWFLNQGSEEVCNATLWSIVDFYKPITRMNIFGIPMLDAKANVKLIVEEVYATLVTENKWLQGLILDPMSFPHMLLYAPVGDTCTAQVSIIDGNPSYVETNKKYTIGHARPQTFVPLYLKCLKWGHVGGACGMGGKFNSTVLCYKCSLMHFTEQHQAFCQHKEYKQTRLDILNPWVENCLPGHAKCRNCKAWGHSATSTLCPCWKLCMQPEKLEAFWKREGVDDATIQALSEGYNLERENCLEAKCLGGHTAKGEDASDPISQSHETKPQPSTAVADYDEDMYL</sequence>
<dbReference type="Proteomes" id="UP000008370">
    <property type="component" value="Unassembled WGS sequence"/>
</dbReference>
<dbReference type="KEGG" id="pco:PHACADRAFT_195912"/>
<dbReference type="InParanoid" id="K5WZE9"/>
<protein>
    <submittedName>
        <fullName evidence="2">Uncharacterized protein</fullName>
    </submittedName>
</protein>
<feature type="compositionally biased region" description="Polar residues" evidence="1">
    <location>
        <begin position="884"/>
        <end position="897"/>
    </location>
</feature>
<organism evidence="2 3">
    <name type="scientific">Phanerochaete carnosa (strain HHB-10118-sp)</name>
    <name type="common">White-rot fungus</name>
    <name type="synonym">Peniophora carnosa</name>
    <dbReference type="NCBI Taxonomy" id="650164"/>
    <lineage>
        <taxon>Eukaryota</taxon>
        <taxon>Fungi</taxon>
        <taxon>Dikarya</taxon>
        <taxon>Basidiomycota</taxon>
        <taxon>Agaricomycotina</taxon>
        <taxon>Agaricomycetes</taxon>
        <taxon>Polyporales</taxon>
        <taxon>Phanerochaetaceae</taxon>
        <taxon>Phanerochaete</taxon>
    </lineage>
</organism>
<accession>K5WZE9</accession>
<dbReference type="AlphaFoldDB" id="K5WZE9"/>
<dbReference type="RefSeq" id="XP_007396169.1">
    <property type="nucleotide sequence ID" value="XM_007396107.1"/>
</dbReference>
<evidence type="ECO:0000256" key="1">
    <source>
        <dbReference type="SAM" id="MobiDB-lite"/>
    </source>
</evidence>
<dbReference type="HOGENOM" id="CLU_325433_0_0_1"/>
<evidence type="ECO:0000313" key="2">
    <source>
        <dbReference type="EMBL" id="EKM55862.1"/>
    </source>
</evidence>
<dbReference type="GeneID" id="18911112"/>
<keyword evidence="3" id="KW-1185">Reference proteome</keyword>
<feature type="region of interest" description="Disordered" evidence="1">
    <location>
        <begin position="141"/>
        <end position="164"/>
    </location>
</feature>
<feature type="region of interest" description="Disordered" evidence="1">
    <location>
        <begin position="1"/>
        <end position="63"/>
    </location>
</feature>
<evidence type="ECO:0000313" key="3">
    <source>
        <dbReference type="Proteomes" id="UP000008370"/>
    </source>
</evidence>
<proteinExistence type="predicted"/>
<gene>
    <name evidence="2" type="ORF">PHACADRAFT_195912</name>
</gene>
<dbReference type="EMBL" id="JH930472">
    <property type="protein sequence ID" value="EKM55862.1"/>
    <property type="molecule type" value="Genomic_DNA"/>
</dbReference>
<feature type="region of interest" description="Disordered" evidence="1">
    <location>
        <begin position="877"/>
        <end position="908"/>
    </location>
</feature>
<feature type="compositionally biased region" description="Polar residues" evidence="1">
    <location>
        <begin position="38"/>
        <end position="51"/>
    </location>
</feature>
<reference evidence="2 3" key="1">
    <citation type="journal article" date="2012" name="BMC Genomics">
        <title>Comparative genomics of the white-rot fungi, Phanerochaete carnosa and P. chrysosporium, to elucidate the genetic basis of the distinct wood types they colonize.</title>
        <authorList>
            <person name="Suzuki H."/>
            <person name="MacDonald J."/>
            <person name="Syed K."/>
            <person name="Salamov A."/>
            <person name="Hori C."/>
            <person name="Aerts A."/>
            <person name="Henrissat B."/>
            <person name="Wiebenga A."/>
            <person name="vanKuyk P.A."/>
            <person name="Barry K."/>
            <person name="Lindquist E."/>
            <person name="LaButti K."/>
            <person name="Lapidus A."/>
            <person name="Lucas S."/>
            <person name="Coutinho P."/>
            <person name="Gong Y."/>
            <person name="Samejima M."/>
            <person name="Mahadevan R."/>
            <person name="Abou-Zaid M."/>
            <person name="de Vries R.P."/>
            <person name="Igarashi K."/>
            <person name="Yadav J.S."/>
            <person name="Grigoriev I.V."/>
            <person name="Master E.R."/>
        </authorList>
    </citation>
    <scope>NUCLEOTIDE SEQUENCE [LARGE SCALE GENOMIC DNA]</scope>
    <source>
        <strain evidence="2 3">HHB-10118-sp</strain>
    </source>
</reference>
<name>K5WZE9_PHACS</name>